<dbReference type="PANTHER" id="PTHR43649">
    <property type="entry name" value="ARABINOSE-BINDING PROTEIN-RELATED"/>
    <property type="match status" value="1"/>
</dbReference>
<evidence type="ECO:0000313" key="4">
    <source>
        <dbReference type="EMBL" id="SHI28546.1"/>
    </source>
</evidence>
<name>A0A1M5ZWL9_BUTFI</name>
<gene>
    <name evidence="4" type="ORF">SAMN02745229_02776</name>
</gene>
<reference evidence="5" key="1">
    <citation type="submission" date="2016-11" db="EMBL/GenBank/DDBJ databases">
        <authorList>
            <person name="Varghese N."/>
            <person name="Submissions S."/>
        </authorList>
    </citation>
    <scope>NUCLEOTIDE SEQUENCE [LARGE SCALE GENOMIC DNA]</scope>
    <source>
        <strain evidence="5">DSM 3071</strain>
    </source>
</reference>
<evidence type="ECO:0000256" key="3">
    <source>
        <dbReference type="SAM" id="SignalP"/>
    </source>
</evidence>
<protein>
    <submittedName>
        <fullName evidence="4">Raffinose/stachyose/melibiose transport system substrate-binding protein</fullName>
    </submittedName>
</protein>
<dbReference type="InterPro" id="IPR050490">
    <property type="entry name" value="Bact_solute-bd_prot1"/>
</dbReference>
<sequence>MKRRIVLTLATVVSLSALAGCGGSGSAQAGGSGSADGKETIKMITWSNSGTVDALNELNKKFEEETGIAVELTEVPSTDYESLLNTRLAANDVDIFCYTTDSRAFAQPVVDWAPAEPLTWESIITGGNALDLSGYDWINNWSTGAEACKYGDGIYGIATGMTLMNGIFYNKTLFEENGWTEPKTWDEFITLCENIKAAGIAPLTVGGGDTWPVQMSANAIVDSVEEGGDEALAEGLWTGTRTYTDEKSLKVYNRELQFLSYMEEGFMGVAYSDVPARFVAGKAAMLYDGSWNAAEIEKVDPNFEYGYFALPGDTTNNFTGKYDLTFGINAKSEKTEAAAKWLEFFSNPENYTIYVNTNGFVPTMAGIQTDNKFLSILGDRVNDAQRTYECYNRVPTNVGAYGSYDPTNLKITGGEFEDVSELAAAAQKDWDDAMSSAKGQ</sequence>
<dbReference type="SUPFAM" id="SSF53850">
    <property type="entry name" value="Periplasmic binding protein-like II"/>
    <property type="match status" value="1"/>
</dbReference>
<keyword evidence="2" id="KW-0813">Transport</keyword>
<dbReference type="InterPro" id="IPR006059">
    <property type="entry name" value="SBP"/>
</dbReference>
<evidence type="ECO:0000313" key="5">
    <source>
        <dbReference type="Proteomes" id="UP000184278"/>
    </source>
</evidence>
<dbReference type="OrthoDB" id="41208at2"/>
<dbReference type="GeneID" id="89508335"/>
<dbReference type="RefSeq" id="WP_073388629.1">
    <property type="nucleotide sequence ID" value="NZ_FQXK01000024.1"/>
</dbReference>
<evidence type="ECO:0000256" key="2">
    <source>
        <dbReference type="ARBA" id="ARBA00022448"/>
    </source>
</evidence>
<feature type="signal peptide" evidence="3">
    <location>
        <begin position="1"/>
        <end position="19"/>
    </location>
</feature>
<accession>A0A1M5ZWL9</accession>
<proteinExistence type="inferred from homology"/>
<dbReference type="AlphaFoldDB" id="A0A1M5ZWL9"/>
<dbReference type="Pfam" id="PF01547">
    <property type="entry name" value="SBP_bac_1"/>
    <property type="match status" value="1"/>
</dbReference>
<keyword evidence="5" id="KW-1185">Reference proteome</keyword>
<evidence type="ECO:0000256" key="1">
    <source>
        <dbReference type="ARBA" id="ARBA00008520"/>
    </source>
</evidence>
<dbReference type="PANTHER" id="PTHR43649:SF29">
    <property type="entry name" value="OSMOPROTECTIVE COMPOUNDS-BINDING PROTEIN GGTB"/>
    <property type="match status" value="1"/>
</dbReference>
<dbReference type="STRING" id="1121131.SAMN02745229_02776"/>
<keyword evidence="3" id="KW-0732">Signal</keyword>
<dbReference type="PROSITE" id="PS51257">
    <property type="entry name" value="PROKAR_LIPOPROTEIN"/>
    <property type="match status" value="1"/>
</dbReference>
<feature type="chain" id="PRO_5038502333" evidence="3">
    <location>
        <begin position="20"/>
        <end position="440"/>
    </location>
</feature>
<dbReference type="Gene3D" id="3.40.190.10">
    <property type="entry name" value="Periplasmic binding protein-like II"/>
    <property type="match status" value="2"/>
</dbReference>
<comment type="similarity">
    <text evidence="1">Belongs to the bacterial solute-binding protein 1 family.</text>
</comment>
<organism evidence="4 5">
    <name type="scientific">Butyrivibrio fibrisolvens DSM 3071</name>
    <dbReference type="NCBI Taxonomy" id="1121131"/>
    <lineage>
        <taxon>Bacteria</taxon>
        <taxon>Bacillati</taxon>
        <taxon>Bacillota</taxon>
        <taxon>Clostridia</taxon>
        <taxon>Lachnospirales</taxon>
        <taxon>Lachnospiraceae</taxon>
        <taxon>Butyrivibrio</taxon>
    </lineage>
</organism>
<dbReference type="Proteomes" id="UP000184278">
    <property type="component" value="Unassembled WGS sequence"/>
</dbReference>
<dbReference type="EMBL" id="FQXK01000024">
    <property type="protein sequence ID" value="SHI28546.1"/>
    <property type="molecule type" value="Genomic_DNA"/>
</dbReference>